<dbReference type="InterPro" id="IPR027417">
    <property type="entry name" value="P-loop_NTPase"/>
</dbReference>
<sequence length="782" mass="88446">MQRFARNEIPPPIFREKRFKLARKELLELFTLDTQELSQTRITGEELSLDLSQVGPIHDALGHLFHGKCAFCESQDLTVPYRFRAASSVTSAMGMVDSHLYYVWLANAWENIYPICIKCIPRQPAFFPVDGKRVPIPSLEQIRRYAAEDLGSWRTSGPRESAVLLDPCIDRNFERHLFPSVDGDLLPLSERGDTTIANFRLDRLDLNKARAARLREYREALLAPDRNRANLRYSNFQNLFDFQELEFGGLWYLQCRLIARYLSQKVGMVMPTGRSHIARTLKTLLFMGDYKLSHEQLKSWIEETDFGHLPLEIPPTDYGVLEPAPVIQKAVVPRIYPSLHSLQFDHFKVIEHLKLKLDIPTAESQLNNAALQPALLILGENATGKSSILEAIALALSPRETRRALNLTPGSLVLSPAQLGSNDTPTQFWARVRLGFDEGRDKVLSIDNAACKQFGPRLVPPVFAYGAFRQYQKKTPPVFEPAHGIINLFETDRLLANPEQWLLGLKGEDFNDVARALKIIMSVEGDIKVIEPAPDGKSCLIVTAPAGVVTKTPLNDVSSGYRTILAMVCDIMQRLMDRRINPDFPGLEHAQAVVLIDEVEAHLHPRWKIQIMQVLRRALPKITFIATSHDPLCLRGMQDGEIVVVHSRSRAGGANTQYATCIEQLHDLPDSTQLTIEQLLTSDFFNLMSTDQPATEKQLANVADVLNKLKRKETLTDEDEQVMRYFEKEIKEALPIGTSEAQRVVQEAVAQFLQERREKPSIEWGAIRTDAKTKILNILRNS</sequence>
<gene>
    <name evidence="2" type="ORF">DAPPPG215_13140</name>
</gene>
<dbReference type="AlphaFoldDB" id="A0AAQ0SJ87"/>
<dbReference type="RefSeq" id="WP_010205856.1">
    <property type="nucleotide sequence ID" value="NZ_CP019871.1"/>
</dbReference>
<feature type="domain" description="ATPase AAA-type core" evidence="1">
    <location>
        <begin position="550"/>
        <end position="632"/>
    </location>
</feature>
<dbReference type="PANTHER" id="PTHR43581:SF2">
    <property type="entry name" value="EXCINUCLEASE ATPASE SUBUNIT"/>
    <property type="match status" value="1"/>
</dbReference>
<name>A0AAQ0SJ87_PSEUB</name>
<dbReference type="InterPro" id="IPR051396">
    <property type="entry name" value="Bact_Antivir_Def_Nuclease"/>
</dbReference>
<evidence type="ECO:0000259" key="1">
    <source>
        <dbReference type="Pfam" id="PF13304"/>
    </source>
</evidence>
<protein>
    <submittedName>
        <fullName evidence="2">ATP-binding protein</fullName>
    </submittedName>
</protein>
<evidence type="ECO:0000313" key="2">
    <source>
        <dbReference type="EMBL" id="CAI8855782.1"/>
    </source>
</evidence>
<dbReference type="Pfam" id="PF13304">
    <property type="entry name" value="AAA_21"/>
    <property type="match status" value="1"/>
</dbReference>
<keyword evidence="2" id="KW-0067">ATP-binding</keyword>
<dbReference type="PANTHER" id="PTHR43581">
    <property type="entry name" value="ATP/GTP PHOSPHATASE"/>
    <property type="match status" value="1"/>
</dbReference>
<dbReference type="GO" id="GO:0016887">
    <property type="term" value="F:ATP hydrolysis activity"/>
    <property type="evidence" value="ECO:0007669"/>
    <property type="project" value="InterPro"/>
</dbReference>
<dbReference type="InterPro" id="IPR003959">
    <property type="entry name" value="ATPase_AAA_core"/>
</dbReference>
<keyword evidence="2" id="KW-0547">Nucleotide-binding</keyword>
<reference evidence="2" key="1">
    <citation type="submission" date="2023-03" db="EMBL/GenBank/DDBJ databases">
        <authorList>
            <person name="Pothier F. J."/>
        </authorList>
    </citation>
    <scope>NUCLEOTIDE SEQUENCE</scope>
    <source>
        <strain evidence="2">DAPP-PG 215</strain>
    </source>
</reference>
<dbReference type="GO" id="GO:0005524">
    <property type="term" value="F:ATP binding"/>
    <property type="evidence" value="ECO:0007669"/>
    <property type="project" value="UniProtKB-KW"/>
</dbReference>
<proteinExistence type="predicted"/>
<dbReference type="Gene3D" id="3.40.50.300">
    <property type="entry name" value="P-loop containing nucleotide triphosphate hydrolases"/>
    <property type="match status" value="2"/>
</dbReference>
<dbReference type="Proteomes" id="UP001177000">
    <property type="component" value="Chromosome"/>
</dbReference>
<organism evidence="2 3">
    <name type="scientific">Pseudomonas syringae pv. tomato</name>
    <dbReference type="NCBI Taxonomy" id="323"/>
    <lineage>
        <taxon>Bacteria</taxon>
        <taxon>Pseudomonadati</taxon>
        <taxon>Pseudomonadota</taxon>
        <taxon>Gammaproteobacteria</taxon>
        <taxon>Pseudomonadales</taxon>
        <taxon>Pseudomonadaceae</taxon>
        <taxon>Pseudomonas</taxon>
    </lineage>
</organism>
<evidence type="ECO:0000313" key="3">
    <source>
        <dbReference type="Proteomes" id="UP001177000"/>
    </source>
</evidence>
<accession>A0AAQ0SJ87</accession>
<dbReference type="SUPFAM" id="SSF52540">
    <property type="entry name" value="P-loop containing nucleoside triphosphate hydrolases"/>
    <property type="match status" value="1"/>
</dbReference>
<dbReference type="EMBL" id="OX458335">
    <property type="protein sequence ID" value="CAI8855782.1"/>
    <property type="molecule type" value="Genomic_DNA"/>
</dbReference>